<evidence type="ECO:0000256" key="3">
    <source>
        <dbReference type="ARBA" id="ARBA00022692"/>
    </source>
</evidence>
<proteinExistence type="inferred from homology"/>
<dbReference type="InterPro" id="IPR051401">
    <property type="entry name" value="GtrA_CellWall_Glycosyl"/>
</dbReference>
<protein>
    <submittedName>
        <fullName evidence="8">GtrA family protein</fullName>
    </submittedName>
</protein>
<reference evidence="8" key="2">
    <citation type="journal article" date="2021" name="Microbiome">
        <title>Successional dynamics and alternative stable states in a saline activated sludge microbial community over 9 years.</title>
        <authorList>
            <person name="Wang Y."/>
            <person name="Ye J."/>
            <person name="Ju F."/>
            <person name="Liu L."/>
            <person name="Boyd J.A."/>
            <person name="Deng Y."/>
            <person name="Parks D.H."/>
            <person name="Jiang X."/>
            <person name="Yin X."/>
            <person name="Woodcroft B.J."/>
            <person name="Tyson G.W."/>
            <person name="Hugenholtz P."/>
            <person name="Polz M.F."/>
            <person name="Zhang T."/>
        </authorList>
    </citation>
    <scope>NUCLEOTIDE SEQUENCE</scope>
    <source>
        <strain evidence="8">HKST-UBA01</strain>
    </source>
</reference>
<feature type="transmembrane region" description="Helical" evidence="6">
    <location>
        <begin position="118"/>
        <end position="137"/>
    </location>
</feature>
<dbReference type="Pfam" id="PF04138">
    <property type="entry name" value="GtrA_DPMS_TM"/>
    <property type="match status" value="1"/>
</dbReference>
<evidence type="ECO:0000256" key="4">
    <source>
        <dbReference type="ARBA" id="ARBA00022989"/>
    </source>
</evidence>
<feature type="domain" description="GtrA/DPMS transmembrane" evidence="7">
    <location>
        <begin position="23"/>
        <end position="136"/>
    </location>
</feature>
<evidence type="ECO:0000259" key="7">
    <source>
        <dbReference type="Pfam" id="PF04138"/>
    </source>
</evidence>
<dbReference type="InterPro" id="IPR007267">
    <property type="entry name" value="GtrA_DPMS_TM"/>
</dbReference>
<dbReference type="Proteomes" id="UP000701698">
    <property type="component" value="Unassembled WGS sequence"/>
</dbReference>
<evidence type="ECO:0000256" key="1">
    <source>
        <dbReference type="ARBA" id="ARBA00004141"/>
    </source>
</evidence>
<feature type="transmembrane region" description="Helical" evidence="6">
    <location>
        <begin position="87"/>
        <end position="106"/>
    </location>
</feature>
<name>A0A955LIQ3_UNCKA</name>
<keyword evidence="5 6" id="KW-0472">Membrane</keyword>
<feature type="transmembrane region" description="Helical" evidence="6">
    <location>
        <begin position="21"/>
        <end position="42"/>
    </location>
</feature>
<keyword evidence="3 6" id="KW-0812">Transmembrane</keyword>
<accession>A0A955LIQ3</accession>
<evidence type="ECO:0000256" key="2">
    <source>
        <dbReference type="ARBA" id="ARBA00009399"/>
    </source>
</evidence>
<dbReference type="EMBL" id="JAGQKX010000135">
    <property type="protein sequence ID" value="MCA9390576.1"/>
    <property type="molecule type" value="Genomic_DNA"/>
</dbReference>
<keyword evidence="4 6" id="KW-1133">Transmembrane helix</keyword>
<comment type="similarity">
    <text evidence="2">Belongs to the GtrA family.</text>
</comment>
<comment type="subcellular location">
    <subcellularLocation>
        <location evidence="1">Membrane</location>
        <topology evidence="1">Multi-pass membrane protein</topology>
    </subcellularLocation>
</comment>
<dbReference type="GO" id="GO:0000271">
    <property type="term" value="P:polysaccharide biosynthetic process"/>
    <property type="evidence" value="ECO:0007669"/>
    <property type="project" value="InterPro"/>
</dbReference>
<organism evidence="8 9">
    <name type="scientific">candidate division WWE3 bacterium</name>
    <dbReference type="NCBI Taxonomy" id="2053526"/>
    <lineage>
        <taxon>Bacteria</taxon>
        <taxon>Katanobacteria</taxon>
    </lineage>
</organism>
<evidence type="ECO:0000256" key="6">
    <source>
        <dbReference type="SAM" id="Phobius"/>
    </source>
</evidence>
<dbReference type="PANTHER" id="PTHR38459">
    <property type="entry name" value="PROPHAGE BACTOPRENOL-LINKED GLUCOSE TRANSLOCASE HOMOLOG"/>
    <property type="match status" value="1"/>
</dbReference>
<sequence>MIDKIRAISPQFLQPFITPQFVRYLVIGLGTLFIEVGLYWVLVNIFDIVYIWASILEFPILFTFNFFGHKFFTFNNKHEPTSQLVRYILLVIVNGIASNALLYLFVDILNINYLIAKFLTIGCIISWNFLALGKFVYRENPSQKAR</sequence>
<comment type="caution">
    <text evidence="8">The sequence shown here is derived from an EMBL/GenBank/DDBJ whole genome shotgun (WGS) entry which is preliminary data.</text>
</comment>
<dbReference type="AlphaFoldDB" id="A0A955LIQ3"/>
<evidence type="ECO:0000313" key="9">
    <source>
        <dbReference type="Proteomes" id="UP000701698"/>
    </source>
</evidence>
<feature type="transmembrane region" description="Helical" evidence="6">
    <location>
        <begin position="48"/>
        <end position="67"/>
    </location>
</feature>
<reference evidence="8" key="1">
    <citation type="submission" date="2020-04" db="EMBL/GenBank/DDBJ databases">
        <authorList>
            <person name="Zhang T."/>
        </authorList>
    </citation>
    <scope>NUCLEOTIDE SEQUENCE</scope>
    <source>
        <strain evidence="8">HKST-UBA01</strain>
    </source>
</reference>
<dbReference type="GO" id="GO:0005886">
    <property type="term" value="C:plasma membrane"/>
    <property type="evidence" value="ECO:0007669"/>
    <property type="project" value="TreeGrafter"/>
</dbReference>
<evidence type="ECO:0000313" key="8">
    <source>
        <dbReference type="EMBL" id="MCA9390576.1"/>
    </source>
</evidence>
<evidence type="ECO:0000256" key="5">
    <source>
        <dbReference type="ARBA" id="ARBA00023136"/>
    </source>
</evidence>
<dbReference type="PANTHER" id="PTHR38459:SF1">
    <property type="entry name" value="PROPHAGE BACTOPRENOL-LINKED GLUCOSE TRANSLOCASE HOMOLOG"/>
    <property type="match status" value="1"/>
</dbReference>
<gene>
    <name evidence="8" type="ORF">KC571_04180</name>
</gene>